<protein>
    <submittedName>
        <fullName evidence="2">Uncharacterized protein</fullName>
    </submittedName>
</protein>
<feature type="compositionally biased region" description="Low complexity" evidence="1">
    <location>
        <begin position="256"/>
        <end position="275"/>
    </location>
</feature>
<evidence type="ECO:0000313" key="2">
    <source>
        <dbReference type="EMBL" id="KAJ7778211.1"/>
    </source>
</evidence>
<dbReference type="Proteomes" id="UP001215598">
    <property type="component" value="Unassembled WGS sequence"/>
</dbReference>
<feature type="compositionally biased region" description="Basic and acidic residues" evidence="1">
    <location>
        <begin position="338"/>
        <end position="350"/>
    </location>
</feature>
<gene>
    <name evidence="2" type="ORF">B0H16DRAFT_880711</name>
</gene>
<evidence type="ECO:0000256" key="1">
    <source>
        <dbReference type="SAM" id="MobiDB-lite"/>
    </source>
</evidence>
<feature type="region of interest" description="Disordered" evidence="1">
    <location>
        <begin position="318"/>
        <end position="368"/>
    </location>
</feature>
<feature type="region of interest" description="Disordered" evidence="1">
    <location>
        <begin position="232"/>
        <end position="293"/>
    </location>
</feature>
<name>A0AAD7NWQ4_9AGAR</name>
<accession>A0AAD7NWQ4</accession>
<evidence type="ECO:0000313" key="3">
    <source>
        <dbReference type="Proteomes" id="UP001215598"/>
    </source>
</evidence>
<reference evidence="2" key="1">
    <citation type="submission" date="2023-03" db="EMBL/GenBank/DDBJ databases">
        <title>Massive genome expansion in bonnet fungi (Mycena s.s.) driven by repeated elements and novel gene families across ecological guilds.</title>
        <authorList>
            <consortium name="Lawrence Berkeley National Laboratory"/>
            <person name="Harder C.B."/>
            <person name="Miyauchi S."/>
            <person name="Viragh M."/>
            <person name="Kuo A."/>
            <person name="Thoen E."/>
            <person name="Andreopoulos B."/>
            <person name="Lu D."/>
            <person name="Skrede I."/>
            <person name="Drula E."/>
            <person name="Henrissat B."/>
            <person name="Morin E."/>
            <person name="Kohler A."/>
            <person name="Barry K."/>
            <person name="LaButti K."/>
            <person name="Morin E."/>
            <person name="Salamov A."/>
            <person name="Lipzen A."/>
            <person name="Mereny Z."/>
            <person name="Hegedus B."/>
            <person name="Baldrian P."/>
            <person name="Stursova M."/>
            <person name="Weitz H."/>
            <person name="Taylor A."/>
            <person name="Grigoriev I.V."/>
            <person name="Nagy L.G."/>
            <person name="Martin F."/>
            <person name="Kauserud H."/>
        </authorList>
    </citation>
    <scope>NUCLEOTIDE SEQUENCE</scope>
    <source>
        <strain evidence="2">CBHHK182m</strain>
    </source>
</reference>
<organism evidence="2 3">
    <name type="scientific">Mycena metata</name>
    <dbReference type="NCBI Taxonomy" id="1033252"/>
    <lineage>
        <taxon>Eukaryota</taxon>
        <taxon>Fungi</taxon>
        <taxon>Dikarya</taxon>
        <taxon>Basidiomycota</taxon>
        <taxon>Agaricomycotina</taxon>
        <taxon>Agaricomycetes</taxon>
        <taxon>Agaricomycetidae</taxon>
        <taxon>Agaricales</taxon>
        <taxon>Marasmiineae</taxon>
        <taxon>Mycenaceae</taxon>
        <taxon>Mycena</taxon>
    </lineage>
</organism>
<comment type="caution">
    <text evidence="2">The sequence shown here is derived from an EMBL/GenBank/DDBJ whole genome shotgun (WGS) entry which is preliminary data.</text>
</comment>
<proteinExistence type="predicted"/>
<keyword evidence="3" id="KW-1185">Reference proteome</keyword>
<dbReference type="EMBL" id="JARKIB010000007">
    <property type="protein sequence ID" value="KAJ7778211.1"/>
    <property type="molecule type" value="Genomic_DNA"/>
</dbReference>
<dbReference type="AlphaFoldDB" id="A0AAD7NWQ4"/>
<sequence length="368" mass="40019">MALISPTISSPTLSEANWHPSILAEYGFGPGYPLPVFQGLQSRWIHVACLANHHIPITSDDPPPQMLEVFVPDNDLQAALPLLPHPDHSAWDGFTHSPPSNDFLSSNFFSEKENYLRMRATDPVMMGEPVEQYLLRNYQSSSRSSLSYCARTASLGSRGFGTAFQRHNASSSPNPYLTSPTDTLLEDFDLTPDESPFTDFSLATPVLKDDELQGHYDDLALFGGVLESSGEAAPFQKPTTSVFPTSREMSDDSDDSVFPLVPSVVVTPVPSSRVPAPGPRHTPNSPDSPVSGALAFDARPDVFDDPWSASPLIPSIILSPPASSAMSESVSPPPRSRQGREARSLKHSIDDTLDPSISKNNKRRRIGP</sequence>